<dbReference type="AlphaFoldDB" id="A0A165NE85"/>
<protein>
    <submittedName>
        <fullName evidence="2">Uncharacterized protein</fullName>
    </submittedName>
</protein>
<evidence type="ECO:0000313" key="3">
    <source>
        <dbReference type="Proteomes" id="UP000077266"/>
    </source>
</evidence>
<organism evidence="2 3">
    <name type="scientific">Exidia glandulosa HHB12029</name>
    <dbReference type="NCBI Taxonomy" id="1314781"/>
    <lineage>
        <taxon>Eukaryota</taxon>
        <taxon>Fungi</taxon>
        <taxon>Dikarya</taxon>
        <taxon>Basidiomycota</taxon>
        <taxon>Agaricomycotina</taxon>
        <taxon>Agaricomycetes</taxon>
        <taxon>Auriculariales</taxon>
        <taxon>Exidiaceae</taxon>
        <taxon>Exidia</taxon>
    </lineage>
</organism>
<evidence type="ECO:0000313" key="2">
    <source>
        <dbReference type="EMBL" id="KZW00621.1"/>
    </source>
</evidence>
<dbReference type="EMBL" id="KV425899">
    <property type="protein sequence ID" value="KZW00621.1"/>
    <property type="molecule type" value="Genomic_DNA"/>
</dbReference>
<dbReference type="Proteomes" id="UP000077266">
    <property type="component" value="Unassembled WGS sequence"/>
</dbReference>
<name>A0A165NE85_EXIGL</name>
<gene>
    <name evidence="2" type="ORF">EXIGLDRAFT_720862</name>
</gene>
<reference evidence="2 3" key="1">
    <citation type="journal article" date="2016" name="Mol. Biol. Evol.">
        <title>Comparative Genomics of Early-Diverging Mushroom-Forming Fungi Provides Insights into the Origins of Lignocellulose Decay Capabilities.</title>
        <authorList>
            <person name="Nagy L.G."/>
            <person name="Riley R."/>
            <person name="Tritt A."/>
            <person name="Adam C."/>
            <person name="Daum C."/>
            <person name="Floudas D."/>
            <person name="Sun H."/>
            <person name="Yadav J.S."/>
            <person name="Pangilinan J."/>
            <person name="Larsson K.H."/>
            <person name="Matsuura K."/>
            <person name="Barry K."/>
            <person name="Labutti K."/>
            <person name="Kuo R."/>
            <person name="Ohm R.A."/>
            <person name="Bhattacharya S.S."/>
            <person name="Shirouzu T."/>
            <person name="Yoshinaga Y."/>
            <person name="Martin F.M."/>
            <person name="Grigoriev I.V."/>
            <person name="Hibbett D.S."/>
        </authorList>
    </citation>
    <scope>NUCLEOTIDE SEQUENCE [LARGE SCALE GENOMIC DNA]</scope>
    <source>
        <strain evidence="2 3">HHB12029</strain>
    </source>
</reference>
<sequence length="78" mass="8557">MGGMKREHCSCGLRVRDEQVSALSASCRPPLGKSMLRHDCPVTALDAAAKVLHNAMPPQLPYSDIHEDATRRPKNYLG</sequence>
<keyword evidence="3" id="KW-1185">Reference proteome</keyword>
<feature type="region of interest" description="Disordered" evidence="1">
    <location>
        <begin position="58"/>
        <end position="78"/>
    </location>
</feature>
<evidence type="ECO:0000256" key="1">
    <source>
        <dbReference type="SAM" id="MobiDB-lite"/>
    </source>
</evidence>
<proteinExistence type="predicted"/>
<accession>A0A165NE85</accession>
<dbReference type="InParanoid" id="A0A165NE85"/>